<evidence type="ECO:0000313" key="2">
    <source>
        <dbReference type="Proteomes" id="UP000708576"/>
    </source>
</evidence>
<dbReference type="EMBL" id="JAGUCO010000002">
    <property type="protein sequence ID" value="MBS2097388.1"/>
    <property type="molecule type" value="Genomic_DNA"/>
</dbReference>
<keyword evidence="2" id="KW-1185">Reference proteome</keyword>
<name>A0ABS5JRD9_9BACT</name>
<sequence length="148" mass="16842">MINRSNIEINYLRLLSVTMMLTAAYVTDAEGQESRTQAFYDVREIILDQIHQINPSSVEEGIEWEMALEVTSNLNQTSVLYQLPEVQNFILEVLSVKKKLPTNQLITASVCYAQQQVCYQPIEFKDVNHHSQLLVYDAIRPVRAGPGA</sequence>
<comment type="caution">
    <text evidence="1">The sequence shown here is derived from an EMBL/GenBank/DDBJ whole genome shotgun (WGS) entry which is preliminary data.</text>
</comment>
<dbReference type="Proteomes" id="UP000708576">
    <property type="component" value="Unassembled WGS sequence"/>
</dbReference>
<accession>A0ABS5JRD9</accession>
<reference evidence="1 2" key="1">
    <citation type="journal article" date="2015" name="Int. J. Syst. Evol. Microbiol.">
        <title>Carboxylicivirga linearis sp. nov., isolated from a sea cucumber culture pond.</title>
        <authorList>
            <person name="Wang F.Q."/>
            <person name="Zhou Y.X."/>
            <person name="Lin X.Z."/>
            <person name="Chen G.J."/>
            <person name="Du Z.J."/>
        </authorList>
    </citation>
    <scope>NUCLEOTIDE SEQUENCE [LARGE SCALE GENOMIC DNA]</scope>
    <source>
        <strain evidence="1 2">FB218</strain>
    </source>
</reference>
<gene>
    <name evidence="1" type="ORF">KEM10_03795</name>
</gene>
<proteinExistence type="predicted"/>
<dbReference type="RefSeq" id="WP_212213719.1">
    <property type="nucleotide sequence ID" value="NZ_JAGUCO010000002.1"/>
</dbReference>
<evidence type="ECO:0000313" key="1">
    <source>
        <dbReference type="EMBL" id="MBS2097388.1"/>
    </source>
</evidence>
<organism evidence="1 2">
    <name type="scientific">Carboxylicivirga linearis</name>
    <dbReference type="NCBI Taxonomy" id="1628157"/>
    <lineage>
        <taxon>Bacteria</taxon>
        <taxon>Pseudomonadati</taxon>
        <taxon>Bacteroidota</taxon>
        <taxon>Bacteroidia</taxon>
        <taxon>Marinilabiliales</taxon>
        <taxon>Marinilabiliaceae</taxon>
        <taxon>Carboxylicivirga</taxon>
    </lineage>
</organism>
<protein>
    <submittedName>
        <fullName evidence="1">Uncharacterized protein</fullName>
    </submittedName>
</protein>